<dbReference type="PATRIC" id="fig|1359164.3.peg.257"/>
<organism evidence="2 3">
    <name type="scientific">Rickettsia amblyommatis str. Ac/Pa</name>
    <dbReference type="NCBI Taxonomy" id="1359164"/>
    <lineage>
        <taxon>Bacteria</taxon>
        <taxon>Pseudomonadati</taxon>
        <taxon>Pseudomonadota</taxon>
        <taxon>Alphaproteobacteria</taxon>
        <taxon>Rickettsiales</taxon>
        <taxon>Rickettsiaceae</taxon>
        <taxon>Rickettsieae</taxon>
        <taxon>Rickettsia</taxon>
        <taxon>spotted fever group</taxon>
    </lineage>
</organism>
<keyword evidence="3" id="KW-1185">Reference proteome</keyword>
<feature type="transmembrane region" description="Helical" evidence="1">
    <location>
        <begin position="20"/>
        <end position="38"/>
    </location>
</feature>
<sequence length="60" mass="7065">MTIWPPRNNAFSCLAHDDIYLWLTMPQILYPIYLFAFAPKSSSLLKYTLKKVRYNPVNSL</sequence>
<protein>
    <submittedName>
        <fullName evidence="2">Uncharacterized protein</fullName>
    </submittedName>
</protein>
<dbReference type="AlphaFoldDB" id="A0A0F3MZS9"/>
<proteinExistence type="predicted"/>
<dbReference type="EMBL" id="LANR01000001">
    <property type="protein sequence ID" value="KJV61255.1"/>
    <property type="molecule type" value="Genomic_DNA"/>
</dbReference>
<dbReference type="Proteomes" id="UP000033556">
    <property type="component" value="Unassembled WGS sequence"/>
</dbReference>
<evidence type="ECO:0000313" key="2">
    <source>
        <dbReference type="EMBL" id="KJV61255.1"/>
    </source>
</evidence>
<comment type="caution">
    <text evidence="2">The sequence shown here is derived from an EMBL/GenBank/DDBJ whole genome shotgun (WGS) entry which is preliminary data.</text>
</comment>
<reference evidence="2 3" key="1">
    <citation type="submission" date="2015-01" db="EMBL/GenBank/DDBJ databases">
        <title>Genome Sequencing of Rickettsiales.</title>
        <authorList>
            <person name="Daugherty S.C."/>
            <person name="Su Q."/>
            <person name="Abolude K."/>
            <person name="Beier-Sexton M."/>
            <person name="Carlyon J.A."/>
            <person name="Carter R."/>
            <person name="Day N.P."/>
            <person name="Dumler S.J."/>
            <person name="Dyachenko V."/>
            <person name="Godinez A."/>
            <person name="Kurtti T.J."/>
            <person name="Lichay M."/>
            <person name="Mullins K.E."/>
            <person name="Ott S."/>
            <person name="Pappas-Brown V."/>
            <person name="Paris D.H."/>
            <person name="Patel P."/>
            <person name="Richards A.L."/>
            <person name="Sadzewicz L."/>
            <person name="Sears K."/>
            <person name="Seidman D."/>
            <person name="Sengamalay N."/>
            <person name="Stenos J."/>
            <person name="Tallon L.J."/>
            <person name="Vincent G."/>
            <person name="Fraser C.M."/>
            <person name="Munderloh U."/>
            <person name="Dunning-Hotopp J.C."/>
        </authorList>
    </citation>
    <scope>NUCLEOTIDE SEQUENCE [LARGE SCALE GENOMIC DNA]</scope>
    <source>
        <strain evidence="2 3">Ac/Pa</strain>
    </source>
</reference>
<evidence type="ECO:0000256" key="1">
    <source>
        <dbReference type="SAM" id="Phobius"/>
    </source>
</evidence>
<evidence type="ECO:0000313" key="3">
    <source>
        <dbReference type="Proteomes" id="UP000033556"/>
    </source>
</evidence>
<keyword evidence="1" id="KW-1133">Transmembrane helix</keyword>
<keyword evidence="1" id="KW-0472">Membrane</keyword>
<keyword evidence="1" id="KW-0812">Transmembrane</keyword>
<name>A0A0F3MZS9_RICAM</name>
<accession>A0A0F3MZS9</accession>
<gene>
    <name evidence="2" type="ORF">APHACPA_0258</name>
</gene>